<evidence type="ECO:0000313" key="3">
    <source>
        <dbReference type="EMBL" id="QGM47271.1"/>
    </source>
</evidence>
<protein>
    <submittedName>
        <fullName evidence="3">DUF4384 domain-containing protein</fullName>
    </submittedName>
</protein>
<feature type="chain" id="PRO_5025328756" evidence="1">
    <location>
        <begin position="20"/>
        <end position="216"/>
    </location>
</feature>
<proteinExistence type="predicted"/>
<feature type="domain" description="DUF4384" evidence="2">
    <location>
        <begin position="70"/>
        <end position="160"/>
    </location>
</feature>
<keyword evidence="1" id="KW-0732">Signal</keyword>
<dbReference type="KEGG" id="mhey:H2LOC_017130"/>
<evidence type="ECO:0000256" key="1">
    <source>
        <dbReference type="SAM" id="SignalP"/>
    </source>
</evidence>
<dbReference type="AlphaFoldDB" id="A0A6B8KJM5"/>
<sequence length="216" mass="22759">MMRFSFLPVALLLVAPAFAQEAGPRRSIRVIDDAKPAQEKLAVLPEDADANPVESNPAGVSVAVLPQRRFSLGDKMTFRVTTKRAGFLVVLDVDATGRLSQIYPNDLMLAGQGGVDSKANLVTPGNPATLPKAAHDAAYGFVASAPKGVGMIVAVLSEAPLQIVDLPDVPTPLAGQKEAAAFIRESMRALTVITAGRRAKAQAPQWSVAVAYYAID</sequence>
<dbReference type="Proteomes" id="UP000309061">
    <property type="component" value="Chromosome"/>
</dbReference>
<dbReference type="EMBL" id="CP046052">
    <property type="protein sequence ID" value="QGM47271.1"/>
    <property type="molecule type" value="Genomic_DNA"/>
</dbReference>
<evidence type="ECO:0000259" key="2">
    <source>
        <dbReference type="Pfam" id="PF14326"/>
    </source>
</evidence>
<organism evidence="3 4">
    <name type="scientific">Methylocystis heyeri</name>
    <dbReference type="NCBI Taxonomy" id="391905"/>
    <lineage>
        <taxon>Bacteria</taxon>
        <taxon>Pseudomonadati</taxon>
        <taxon>Pseudomonadota</taxon>
        <taxon>Alphaproteobacteria</taxon>
        <taxon>Hyphomicrobiales</taxon>
        <taxon>Methylocystaceae</taxon>
        <taxon>Methylocystis</taxon>
    </lineage>
</organism>
<dbReference type="OrthoDB" id="9149554at2"/>
<dbReference type="Pfam" id="PF14326">
    <property type="entry name" value="DUF4384"/>
    <property type="match status" value="1"/>
</dbReference>
<feature type="signal peptide" evidence="1">
    <location>
        <begin position="1"/>
        <end position="19"/>
    </location>
</feature>
<dbReference type="InterPro" id="IPR025493">
    <property type="entry name" value="DUF4384"/>
</dbReference>
<gene>
    <name evidence="3" type="ORF">H2LOC_017130</name>
</gene>
<keyword evidence="4" id="KW-1185">Reference proteome</keyword>
<evidence type="ECO:0000313" key="4">
    <source>
        <dbReference type="Proteomes" id="UP000309061"/>
    </source>
</evidence>
<reference evidence="3 4" key="1">
    <citation type="submission" date="2019-11" db="EMBL/GenBank/DDBJ databases">
        <title>The genome sequence of Methylocystis heyeri.</title>
        <authorList>
            <person name="Oshkin I.Y."/>
            <person name="Miroshnikov K."/>
            <person name="Dedysh S.N."/>
        </authorList>
    </citation>
    <scope>NUCLEOTIDE SEQUENCE [LARGE SCALE GENOMIC DNA]</scope>
    <source>
        <strain evidence="3 4">H2</strain>
    </source>
</reference>
<name>A0A6B8KJM5_9HYPH</name>
<accession>A0A6B8KJM5</accession>